<dbReference type="Proteomes" id="UP000037696">
    <property type="component" value="Unassembled WGS sequence"/>
</dbReference>
<sequence>MGGRGKRSPYRNHKLQGEAPQLDFFARLTASADMKIPGSPHVSFYVHGYLRARIDSTFFNIWPWVKLLCIHSYFSLTFQF</sequence>
<gene>
    <name evidence="1" type="ORF">ACN38_g1690</name>
</gene>
<evidence type="ECO:0000313" key="2">
    <source>
        <dbReference type="Proteomes" id="UP000037696"/>
    </source>
</evidence>
<name>A0A0M8PB88_9EURO</name>
<keyword evidence="2" id="KW-1185">Reference proteome</keyword>
<proteinExistence type="predicted"/>
<evidence type="ECO:0000313" key="1">
    <source>
        <dbReference type="EMBL" id="KOS47347.1"/>
    </source>
</evidence>
<accession>A0A0M8PB88</accession>
<organism evidence="1 2">
    <name type="scientific">Penicillium nordicum</name>
    <dbReference type="NCBI Taxonomy" id="229535"/>
    <lineage>
        <taxon>Eukaryota</taxon>
        <taxon>Fungi</taxon>
        <taxon>Dikarya</taxon>
        <taxon>Ascomycota</taxon>
        <taxon>Pezizomycotina</taxon>
        <taxon>Eurotiomycetes</taxon>
        <taxon>Eurotiomycetidae</taxon>
        <taxon>Eurotiales</taxon>
        <taxon>Aspergillaceae</taxon>
        <taxon>Penicillium</taxon>
    </lineage>
</organism>
<reference evidence="1 2" key="1">
    <citation type="submission" date="2015-08" db="EMBL/GenBank/DDBJ databases">
        <title>Genome sequencing of Penicillium nordicum.</title>
        <authorList>
            <person name="Nguyen H.D."/>
            <person name="Seifert K.A."/>
        </authorList>
    </citation>
    <scope>NUCLEOTIDE SEQUENCE [LARGE SCALE GENOMIC DNA]</scope>
    <source>
        <strain evidence="1 2">DAOMC 185683</strain>
    </source>
</reference>
<dbReference type="EMBL" id="LHQQ01000017">
    <property type="protein sequence ID" value="KOS47347.1"/>
    <property type="molecule type" value="Genomic_DNA"/>
</dbReference>
<dbReference type="AlphaFoldDB" id="A0A0M8PB88"/>
<protein>
    <submittedName>
        <fullName evidence="1">Uncharacterized protein</fullName>
    </submittedName>
</protein>
<comment type="caution">
    <text evidence="1">The sequence shown here is derived from an EMBL/GenBank/DDBJ whole genome shotgun (WGS) entry which is preliminary data.</text>
</comment>